<dbReference type="AlphaFoldDB" id="A0AA38L7A6"/>
<feature type="non-terminal residue" evidence="1">
    <location>
        <position position="1"/>
    </location>
</feature>
<dbReference type="EMBL" id="JAHRHJ020000005">
    <property type="protein sequence ID" value="KAH9314478.1"/>
    <property type="molecule type" value="Genomic_DNA"/>
</dbReference>
<protein>
    <submittedName>
        <fullName evidence="1">Uncharacterized protein</fullName>
    </submittedName>
</protein>
<organism evidence="1 2">
    <name type="scientific">Taxus chinensis</name>
    <name type="common">Chinese yew</name>
    <name type="synonym">Taxus wallichiana var. chinensis</name>
    <dbReference type="NCBI Taxonomy" id="29808"/>
    <lineage>
        <taxon>Eukaryota</taxon>
        <taxon>Viridiplantae</taxon>
        <taxon>Streptophyta</taxon>
        <taxon>Embryophyta</taxon>
        <taxon>Tracheophyta</taxon>
        <taxon>Spermatophyta</taxon>
        <taxon>Pinopsida</taxon>
        <taxon>Pinidae</taxon>
        <taxon>Conifers II</taxon>
        <taxon>Cupressales</taxon>
        <taxon>Taxaceae</taxon>
        <taxon>Taxus</taxon>
    </lineage>
</organism>
<accession>A0AA38L7A6</accession>
<proteinExistence type="predicted"/>
<comment type="caution">
    <text evidence="1">The sequence shown here is derived from an EMBL/GenBank/DDBJ whole genome shotgun (WGS) entry which is preliminary data.</text>
</comment>
<name>A0AA38L7A6_TAXCH</name>
<dbReference type="Proteomes" id="UP000824469">
    <property type="component" value="Unassembled WGS sequence"/>
</dbReference>
<keyword evidence="2" id="KW-1185">Reference proteome</keyword>
<sequence length="91" mass="10629">MLHIEGIECKESQKYEKKNAELGKRRGRKRHENDLRFDHKIPNLRPNTMILDTENPLRVHVIQIFLPKNNAPKGMSYPSIVFCDNGFVLIS</sequence>
<evidence type="ECO:0000313" key="1">
    <source>
        <dbReference type="EMBL" id="KAH9314478.1"/>
    </source>
</evidence>
<reference evidence="1 2" key="1">
    <citation type="journal article" date="2021" name="Nat. Plants">
        <title>The Taxus genome provides insights into paclitaxel biosynthesis.</title>
        <authorList>
            <person name="Xiong X."/>
            <person name="Gou J."/>
            <person name="Liao Q."/>
            <person name="Li Y."/>
            <person name="Zhou Q."/>
            <person name="Bi G."/>
            <person name="Li C."/>
            <person name="Du R."/>
            <person name="Wang X."/>
            <person name="Sun T."/>
            <person name="Guo L."/>
            <person name="Liang H."/>
            <person name="Lu P."/>
            <person name="Wu Y."/>
            <person name="Zhang Z."/>
            <person name="Ro D.K."/>
            <person name="Shang Y."/>
            <person name="Huang S."/>
            <person name="Yan J."/>
        </authorList>
    </citation>
    <scope>NUCLEOTIDE SEQUENCE [LARGE SCALE GENOMIC DNA]</scope>
    <source>
        <strain evidence="1">Ta-2019</strain>
    </source>
</reference>
<gene>
    <name evidence="1" type="ORF">KI387_023105</name>
</gene>
<evidence type="ECO:0000313" key="2">
    <source>
        <dbReference type="Proteomes" id="UP000824469"/>
    </source>
</evidence>